<dbReference type="Proteomes" id="UP000242219">
    <property type="component" value="Unassembled WGS sequence"/>
</dbReference>
<organism evidence="2 3">
    <name type="scientific">Candidatus Brocadia sapporoensis</name>
    <dbReference type="NCBI Taxonomy" id="392547"/>
    <lineage>
        <taxon>Bacteria</taxon>
        <taxon>Pseudomonadati</taxon>
        <taxon>Planctomycetota</taxon>
        <taxon>Candidatus Brocadiia</taxon>
        <taxon>Candidatus Brocadiales</taxon>
        <taxon>Candidatus Brocadiaceae</taxon>
        <taxon>Candidatus Brocadia</taxon>
    </lineage>
</organism>
<feature type="transmembrane region" description="Helical" evidence="1">
    <location>
        <begin position="67"/>
        <end position="89"/>
    </location>
</feature>
<dbReference type="EMBL" id="MJUW02000056">
    <property type="protein sequence ID" value="OQD46124.1"/>
    <property type="molecule type" value="Genomic_DNA"/>
</dbReference>
<dbReference type="AlphaFoldDB" id="A0A1V6M132"/>
<keyword evidence="1" id="KW-0812">Transmembrane</keyword>
<proteinExistence type="predicted"/>
<keyword evidence="3" id="KW-1185">Reference proteome</keyword>
<evidence type="ECO:0000313" key="3">
    <source>
        <dbReference type="Proteomes" id="UP000242219"/>
    </source>
</evidence>
<accession>A0A1V6M132</accession>
<protein>
    <submittedName>
        <fullName evidence="2">Uncharacterized protein</fullName>
    </submittedName>
</protein>
<keyword evidence="1" id="KW-1133">Transmembrane helix</keyword>
<name>A0A1V6M132_9BACT</name>
<reference evidence="2 3" key="1">
    <citation type="journal article" date="2016" name="Genome Announc.">
        <title>Draft Genome Sequence of the Anaerobic Ammonium-Oxidizing Bacterium 'Candidatus Brocadia sp. 40'.</title>
        <authorList>
            <person name="Ali M."/>
            <person name="Haroon M.F."/>
            <person name="Narita Y."/>
            <person name="Zhang L."/>
            <person name="Rangel Shaw D."/>
            <person name="Okabe S."/>
            <person name="Saikaly P.E."/>
        </authorList>
    </citation>
    <scope>NUCLEOTIDE SEQUENCE [LARGE SCALE GENOMIC DNA]</scope>
    <source>
        <strain evidence="2 3">40</strain>
    </source>
</reference>
<evidence type="ECO:0000256" key="1">
    <source>
        <dbReference type="SAM" id="Phobius"/>
    </source>
</evidence>
<gene>
    <name evidence="2" type="ORF">BIY37_04705</name>
</gene>
<sequence>MGDDCSVSKYCDVALKLEEIHGEIKSQLSSGNEIMKAMRASQEAFADRVEKIVEKQDQRIVSMEKKVWYASGGMSAGVAAITAAIAKFFGGGNG</sequence>
<comment type="caution">
    <text evidence="2">The sequence shown here is derived from an EMBL/GenBank/DDBJ whole genome shotgun (WGS) entry which is preliminary data.</text>
</comment>
<dbReference type="RefSeq" id="WP_070066668.1">
    <property type="nucleotide sequence ID" value="NZ_MJUW02000056.1"/>
</dbReference>
<evidence type="ECO:0000313" key="2">
    <source>
        <dbReference type="EMBL" id="OQD46124.1"/>
    </source>
</evidence>
<keyword evidence="1" id="KW-0472">Membrane</keyword>